<evidence type="ECO:0000313" key="2">
    <source>
        <dbReference type="Proteomes" id="UP000638313"/>
    </source>
</evidence>
<accession>A0A919AZE3</accession>
<comment type="caution">
    <text evidence="1">The sequence shown here is derived from an EMBL/GenBank/DDBJ whole genome shotgun (WGS) entry which is preliminary data.</text>
</comment>
<name>A0A919AZE3_9ACTN</name>
<reference evidence="1" key="1">
    <citation type="journal article" date="2014" name="Int. J. Syst. Evol. Microbiol.">
        <title>Complete genome sequence of Corynebacterium casei LMG S-19264T (=DSM 44701T), isolated from a smear-ripened cheese.</title>
        <authorList>
            <consortium name="US DOE Joint Genome Institute (JGI-PGF)"/>
            <person name="Walter F."/>
            <person name="Albersmeier A."/>
            <person name="Kalinowski J."/>
            <person name="Ruckert C."/>
        </authorList>
    </citation>
    <scope>NUCLEOTIDE SEQUENCE</scope>
    <source>
        <strain evidence="1">JCM 4059</strain>
    </source>
</reference>
<keyword evidence="2" id="KW-1185">Reference proteome</keyword>
<proteinExistence type="predicted"/>
<gene>
    <name evidence="1" type="ORF">GCM10010218_12380</name>
</gene>
<reference evidence="1" key="2">
    <citation type="submission" date="2020-09" db="EMBL/GenBank/DDBJ databases">
        <authorList>
            <person name="Sun Q."/>
            <person name="Ohkuma M."/>
        </authorList>
    </citation>
    <scope>NUCLEOTIDE SEQUENCE</scope>
    <source>
        <strain evidence="1">JCM 4059</strain>
    </source>
</reference>
<evidence type="ECO:0000313" key="1">
    <source>
        <dbReference type="EMBL" id="GHF32839.1"/>
    </source>
</evidence>
<dbReference type="EMBL" id="BNBD01000002">
    <property type="protein sequence ID" value="GHF32839.1"/>
    <property type="molecule type" value="Genomic_DNA"/>
</dbReference>
<dbReference type="Proteomes" id="UP000638313">
    <property type="component" value="Unassembled WGS sequence"/>
</dbReference>
<protein>
    <submittedName>
        <fullName evidence="1">Uncharacterized protein</fullName>
    </submittedName>
</protein>
<sequence length="55" mass="5746">MTDAAAKVTCTLAAGALQADRPVRSGSRDPSLPGPYGVSFEPMLQEIPICPPTFL</sequence>
<organism evidence="1 2">
    <name type="scientific">Streptomyces mashuensis</name>
    <dbReference type="NCBI Taxonomy" id="33904"/>
    <lineage>
        <taxon>Bacteria</taxon>
        <taxon>Bacillati</taxon>
        <taxon>Actinomycetota</taxon>
        <taxon>Actinomycetes</taxon>
        <taxon>Kitasatosporales</taxon>
        <taxon>Streptomycetaceae</taxon>
        <taxon>Streptomyces</taxon>
    </lineage>
</organism>
<dbReference type="AlphaFoldDB" id="A0A919AZE3"/>